<keyword evidence="3 4" id="KW-0413">Isomerase</keyword>
<proteinExistence type="inferred from homology"/>
<evidence type="ECO:0000256" key="1">
    <source>
        <dbReference type="ARBA" id="ARBA00009375"/>
    </source>
</evidence>
<dbReference type="NCBIfam" id="TIGR00071">
    <property type="entry name" value="hisT_truA"/>
    <property type="match status" value="1"/>
</dbReference>
<gene>
    <name evidence="4 9" type="primary">truA</name>
    <name evidence="9" type="ORF">IAB93_05735</name>
</gene>
<dbReference type="EMBL" id="JADIME010000061">
    <property type="protein sequence ID" value="MBO8465481.1"/>
    <property type="molecule type" value="Genomic_DNA"/>
</dbReference>
<accession>A0A9D9N9K7</accession>
<comment type="function">
    <text evidence="4">Formation of pseudouridine at positions 38, 39 and 40 in the anticodon stem and loop of transfer RNAs.</text>
</comment>
<dbReference type="InterPro" id="IPR020095">
    <property type="entry name" value="PsdUridine_synth_TruA_C"/>
</dbReference>
<dbReference type="Proteomes" id="UP000823597">
    <property type="component" value="Unassembled WGS sequence"/>
</dbReference>
<evidence type="ECO:0000313" key="9">
    <source>
        <dbReference type="EMBL" id="MBO8465481.1"/>
    </source>
</evidence>
<feature type="active site" description="Nucleophile" evidence="4 5">
    <location>
        <position position="51"/>
    </location>
</feature>
<evidence type="ECO:0000256" key="3">
    <source>
        <dbReference type="ARBA" id="ARBA00023235"/>
    </source>
</evidence>
<evidence type="ECO:0000313" key="10">
    <source>
        <dbReference type="Proteomes" id="UP000823597"/>
    </source>
</evidence>
<evidence type="ECO:0000256" key="2">
    <source>
        <dbReference type="ARBA" id="ARBA00022694"/>
    </source>
</evidence>
<evidence type="ECO:0000259" key="8">
    <source>
        <dbReference type="Pfam" id="PF01416"/>
    </source>
</evidence>
<evidence type="ECO:0000256" key="5">
    <source>
        <dbReference type="PIRSR" id="PIRSR001430-1"/>
    </source>
</evidence>
<dbReference type="GO" id="GO:0031119">
    <property type="term" value="P:tRNA pseudouridine synthesis"/>
    <property type="evidence" value="ECO:0007669"/>
    <property type="project" value="UniProtKB-UniRule"/>
</dbReference>
<dbReference type="Gene3D" id="3.30.70.660">
    <property type="entry name" value="Pseudouridine synthase I, catalytic domain, C-terminal subdomain"/>
    <property type="match status" value="1"/>
</dbReference>
<dbReference type="AlphaFoldDB" id="A0A9D9N9K7"/>
<dbReference type="PANTHER" id="PTHR11142:SF0">
    <property type="entry name" value="TRNA PSEUDOURIDINE SYNTHASE-LIKE 1"/>
    <property type="match status" value="1"/>
</dbReference>
<comment type="caution">
    <text evidence="4">Lacks conserved residue(s) required for the propagation of feature annotation.</text>
</comment>
<dbReference type="HAMAP" id="MF_00171">
    <property type="entry name" value="TruA"/>
    <property type="match status" value="1"/>
</dbReference>
<comment type="similarity">
    <text evidence="1 4 7">Belongs to the tRNA pseudouridine synthase TruA family.</text>
</comment>
<dbReference type="InterPro" id="IPR020103">
    <property type="entry name" value="PsdUridine_synth_cat_dom_sf"/>
</dbReference>
<feature type="domain" description="Pseudouridine synthase I TruA alpha/beta" evidence="8">
    <location>
        <begin position="159"/>
        <end position="273"/>
    </location>
</feature>
<dbReference type="CDD" id="cd02570">
    <property type="entry name" value="PseudoU_synth_EcTruA"/>
    <property type="match status" value="1"/>
</dbReference>
<comment type="caution">
    <text evidence="9">The sequence shown here is derived from an EMBL/GenBank/DDBJ whole genome shotgun (WGS) entry which is preliminary data.</text>
</comment>
<dbReference type="GO" id="GO:0160147">
    <property type="term" value="F:tRNA pseudouridine(38-40) synthase activity"/>
    <property type="evidence" value="ECO:0007669"/>
    <property type="project" value="UniProtKB-EC"/>
</dbReference>
<dbReference type="InterPro" id="IPR020097">
    <property type="entry name" value="PsdUridine_synth_TruA_a/b_dom"/>
</dbReference>
<dbReference type="Gene3D" id="3.30.70.580">
    <property type="entry name" value="Pseudouridine synthase I, catalytic domain, N-terminal subdomain"/>
    <property type="match status" value="1"/>
</dbReference>
<dbReference type="InterPro" id="IPR001406">
    <property type="entry name" value="PsdUridine_synth_TruA"/>
</dbReference>
<keyword evidence="2 4" id="KW-0819">tRNA processing</keyword>
<reference evidence="9" key="2">
    <citation type="journal article" date="2021" name="PeerJ">
        <title>Extensive microbial diversity within the chicken gut microbiome revealed by metagenomics and culture.</title>
        <authorList>
            <person name="Gilroy R."/>
            <person name="Ravi A."/>
            <person name="Getino M."/>
            <person name="Pursley I."/>
            <person name="Horton D.L."/>
            <person name="Alikhan N.F."/>
            <person name="Baker D."/>
            <person name="Gharbi K."/>
            <person name="Hall N."/>
            <person name="Watson M."/>
            <person name="Adriaenssens E.M."/>
            <person name="Foster-Nyarko E."/>
            <person name="Jarju S."/>
            <person name="Secka A."/>
            <person name="Antonio M."/>
            <person name="Oren A."/>
            <person name="Chaudhuri R.R."/>
            <person name="La Ragione R."/>
            <person name="Hildebrand F."/>
            <person name="Pallen M.J."/>
        </authorList>
    </citation>
    <scope>NUCLEOTIDE SEQUENCE</scope>
    <source>
        <strain evidence="9">10037</strain>
    </source>
</reference>
<feature type="binding site" evidence="4 6">
    <location>
        <position position="128"/>
    </location>
    <ligand>
        <name>substrate</name>
    </ligand>
</feature>
<dbReference type="SUPFAM" id="SSF55120">
    <property type="entry name" value="Pseudouridine synthase"/>
    <property type="match status" value="1"/>
</dbReference>
<protein>
    <recommendedName>
        <fullName evidence="4">tRNA pseudouridine synthase A</fullName>
        <ecNumber evidence="4">5.4.99.12</ecNumber>
    </recommendedName>
    <alternativeName>
        <fullName evidence="4">tRNA pseudouridine(38-40) synthase</fullName>
    </alternativeName>
    <alternativeName>
        <fullName evidence="4">tRNA pseudouridylate synthase I</fullName>
    </alternativeName>
    <alternativeName>
        <fullName evidence="4">tRNA-uridine isomerase I</fullName>
    </alternativeName>
</protein>
<evidence type="ECO:0000256" key="7">
    <source>
        <dbReference type="RuleBase" id="RU003792"/>
    </source>
</evidence>
<dbReference type="EC" id="5.4.99.12" evidence="4"/>
<dbReference type="GO" id="GO:0003723">
    <property type="term" value="F:RNA binding"/>
    <property type="evidence" value="ECO:0007669"/>
    <property type="project" value="InterPro"/>
</dbReference>
<dbReference type="FunFam" id="3.30.70.580:FF:000001">
    <property type="entry name" value="tRNA pseudouridine synthase A"/>
    <property type="match status" value="1"/>
</dbReference>
<evidence type="ECO:0000256" key="6">
    <source>
        <dbReference type="PIRSR" id="PIRSR001430-2"/>
    </source>
</evidence>
<reference evidence="9" key="1">
    <citation type="submission" date="2020-10" db="EMBL/GenBank/DDBJ databases">
        <authorList>
            <person name="Gilroy R."/>
        </authorList>
    </citation>
    <scope>NUCLEOTIDE SEQUENCE</scope>
    <source>
        <strain evidence="9">10037</strain>
    </source>
</reference>
<dbReference type="PANTHER" id="PTHR11142">
    <property type="entry name" value="PSEUDOURIDYLATE SYNTHASE"/>
    <property type="match status" value="1"/>
</dbReference>
<dbReference type="InterPro" id="IPR020094">
    <property type="entry name" value="TruA/RsuA/RluB/E/F_N"/>
</dbReference>
<organism evidence="9 10">
    <name type="scientific">Candidatus Merdivivens pullistercoris</name>
    <dbReference type="NCBI Taxonomy" id="2840873"/>
    <lineage>
        <taxon>Bacteria</taxon>
        <taxon>Pseudomonadati</taxon>
        <taxon>Bacteroidota</taxon>
        <taxon>Bacteroidia</taxon>
        <taxon>Bacteroidales</taxon>
        <taxon>Muribaculaceae</taxon>
        <taxon>Muribaculaceae incertae sedis</taxon>
        <taxon>Candidatus Merdivivens</taxon>
    </lineage>
</organism>
<dbReference type="Pfam" id="PF01416">
    <property type="entry name" value="PseudoU_synth_1"/>
    <property type="match status" value="1"/>
</dbReference>
<sequence length="273" mass="30139">MRYAITLSYSGANYCGWQIQDNAPTVQGEVEKALSLLLREQISVTGAGRTDTGVNAINYVAHFDTGHLIINNTQELSAMHLPQGDAPIEAKFILYKLNAIVGKGIVFHSIEMCPPDFHARYSAVKRTYSYLVHKKKDPFIENISLYCGHDLDLGKMNTAASYLIGEQDFSCFEKTGADNRTSRCNVVSAAWSPYTPAHAAMAGMAGGEDYIRFEISADRFLRNMVRAIVGTLLDIGRGKHGPEWIPRLIKSGDRCMAGQSVPGHALFLTKIEY</sequence>
<evidence type="ECO:0000256" key="4">
    <source>
        <dbReference type="HAMAP-Rule" id="MF_00171"/>
    </source>
</evidence>
<dbReference type="PIRSF" id="PIRSF001430">
    <property type="entry name" value="tRNA_psdUrid_synth"/>
    <property type="match status" value="1"/>
</dbReference>
<comment type="catalytic activity">
    <reaction evidence="4 7">
        <text>uridine(38/39/40) in tRNA = pseudouridine(38/39/40) in tRNA</text>
        <dbReference type="Rhea" id="RHEA:22376"/>
        <dbReference type="Rhea" id="RHEA-COMP:10085"/>
        <dbReference type="Rhea" id="RHEA-COMP:10087"/>
        <dbReference type="ChEBI" id="CHEBI:65314"/>
        <dbReference type="ChEBI" id="CHEBI:65315"/>
        <dbReference type="EC" id="5.4.99.12"/>
    </reaction>
</comment>
<comment type="subunit">
    <text evidence="4">Homodimer.</text>
</comment>
<name>A0A9D9N9K7_9BACT</name>